<evidence type="ECO:0000259" key="2">
    <source>
        <dbReference type="PROSITE" id="PS50404"/>
    </source>
</evidence>
<dbReference type="SUPFAM" id="SSF52833">
    <property type="entry name" value="Thioredoxin-like"/>
    <property type="match status" value="1"/>
</dbReference>
<dbReference type="InterPro" id="IPR034333">
    <property type="entry name" value="GST_Zeta_N"/>
</dbReference>
<organism evidence="4 5">
    <name type="scientific">Gemmobacter caeni</name>
    <dbReference type="NCBI Taxonomy" id="589035"/>
    <lineage>
        <taxon>Bacteria</taxon>
        <taxon>Pseudomonadati</taxon>
        <taxon>Pseudomonadota</taxon>
        <taxon>Alphaproteobacteria</taxon>
        <taxon>Rhodobacterales</taxon>
        <taxon>Paracoccaceae</taxon>
        <taxon>Gemmobacter</taxon>
    </lineage>
</organism>
<dbReference type="GO" id="GO:0006559">
    <property type="term" value="P:L-phenylalanine catabolic process"/>
    <property type="evidence" value="ECO:0007669"/>
    <property type="project" value="TreeGrafter"/>
</dbReference>
<evidence type="ECO:0000313" key="4">
    <source>
        <dbReference type="EMBL" id="PTX36776.1"/>
    </source>
</evidence>
<dbReference type="GO" id="GO:0006749">
    <property type="term" value="P:glutathione metabolic process"/>
    <property type="evidence" value="ECO:0007669"/>
    <property type="project" value="TreeGrafter"/>
</dbReference>
<comment type="similarity">
    <text evidence="1">Belongs to the GST superfamily. Zeta family.</text>
</comment>
<dbReference type="InterPro" id="IPR040079">
    <property type="entry name" value="Glutathione_S-Trfase"/>
</dbReference>
<dbReference type="InterPro" id="IPR005955">
    <property type="entry name" value="GST_Zeta"/>
</dbReference>
<evidence type="ECO:0000259" key="3">
    <source>
        <dbReference type="PROSITE" id="PS50405"/>
    </source>
</evidence>
<keyword evidence="4" id="KW-0413">Isomerase</keyword>
<keyword evidence="5" id="KW-1185">Reference proteome</keyword>
<dbReference type="Gene3D" id="3.40.30.10">
    <property type="entry name" value="Glutaredoxin"/>
    <property type="match status" value="1"/>
</dbReference>
<dbReference type="GO" id="GO:0005737">
    <property type="term" value="C:cytoplasm"/>
    <property type="evidence" value="ECO:0007669"/>
    <property type="project" value="InterPro"/>
</dbReference>
<dbReference type="RefSeq" id="WP_108131054.1">
    <property type="nucleotide sequence ID" value="NZ_QBKP01000056.1"/>
</dbReference>
<dbReference type="InterPro" id="IPR036249">
    <property type="entry name" value="Thioredoxin-like_sf"/>
</dbReference>
<dbReference type="Pfam" id="PF02798">
    <property type="entry name" value="GST_N"/>
    <property type="match status" value="1"/>
</dbReference>
<dbReference type="PROSITE" id="PS50405">
    <property type="entry name" value="GST_CTER"/>
    <property type="match status" value="1"/>
</dbReference>
<dbReference type="PROSITE" id="PS50404">
    <property type="entry name" value="GST_NTER"/>
    <property type="match status" value="1"/>
</dbReference>
<evidence type="ECO:0000256" key="1">
    <source>
        <dbReference type="ARBA" id="ARBA00010007"/>
    </source>
</evidence>
<proteinExistence type="inferred from homology"/>
<dbReference type="Proteomes" id="UP000244224">
    <property type="component" value="Unassembled WGS sequence"/>
</dbReference>
<sequence length="202" mass="22486">MIRLFDYWRSSASYRLRIALGLAGLSWHSLPVDLTTGQQCDPEHLARNPQGLVPVLEIDDLTLTQSLAIIEYLDETRGLGLLPGPAANRARIRAVAHAIAMDIHPVCNLRVARYAVAQSNGGITMETWMRDMITPGLIALENMVDTGNHCIGQTLTLADICLVPQIYNARRWNIDLKNLPNLNRITTFLENLKPFANAHPNL</sequence>
<dbReference type="SFLD" id="SFLDG00358">
    <property type="entry name" value="Main_(cytGST)"/>
    <property type="match status" value="1"/>
</dbReference>
<gene>
    <name evidence="4" type="ORF">C8N34_1564</name>
</gene>
<protein>
    <submittedName>
        <fullName evidence="4">Maleylacetoacetate isomerase</fullName>
    </submittedName>
</protein>
<dbReference type="CDD" id="cd03042">
    <property type="entry name" value="GST_N_Zeta"/>
    <property type="match status" value="1"/>
</dbReference>
<name>A0A2T5ZYY1_9RHOB</name>
<evidence type="ECO:0000313" key="5">
    <source>
        <dbReference type="Proteomes" id="UP000244224"/>
    </source>
</evidence>
<dbReference type="PANTHER" id="PTHR42673">
    <property type="entry name" value="MALEYLACETOACETATE ISOMERASE"/>
    <property type="match status" value="1"/>
</dbReference>
<dbReference type="InterPro" id="IPR004045">
    <property type="entry name" value="Glutathione_S-Trfase_N"/>
</dbReference>
<dbReference type="GO" id="GO:0004364">
    <property type="term" value="F:glutathione transferase activity"/>
    <property type="evidence" value="ECO:0007669"/>
    <property type="project" value="TreeGrafter"/>
</dbReference>
<feature type="domain" description="GST C-terminal" evidence="3">
    <location>
        <begin position="85"/>
        <end position="202"/>
    </location>
</feature>
<feature type="non-terminal residue" evidence="4">
    <location>
        <position position="202"/>
    </location>
</feature>
<dbReference type="SUPFAM" id="SSF47616">
    <property type="entry name" value="GST C-terminal domain-like"/>
    <property type="match status" value="1"/>
</dbReference>
<dbReference type="InterPro" id="IPR010987">
    <property type="entry name" value="Glutathione-S-Trfase_C-like"/>
</dbReference>
<comment type="caution">
    <text evidence="4">The sequence shown here is derived from an EMBL/GenBank/DDBJ whole genome shotgun (WGS) entry which is preliminary data.</text>
</comment>
<dbReference type="InterPro" id="IPR036282">
    <property type="entry name" value="Glutathione-S-Trfase_C_sf"/>
</dbReference>
<accession>A0A2T5ZYY1</accession>
<dbReference type="PANTHER" id="PTHR42673:SF4">
    <property type="entry name" value="MALEYLACETOACETATE ISOMERASE"/>
    <property type="match status" value="1"/>
</dbReference>
<reference evidence="4 5" key="1">
    <citation type="submission" date="2018-04" db="EMBL/GenBank/DDBJ databases">
        <title>Genomic Encyclopedia of Archaeal and Bacterial Type Strains, Phase II (KMG-II): from individual species to whole genera.</title>
        <authorList>
            <person name="Goeker M."/>
        </authorList>
    </citation>
    <scope>NUCLEOTIDE SEQUENCE [LARGE SCALE GENOMIC DNA]</scope>
    <source>
        <strain evidence="4 5">DSM 21823</strain>
    </source>
</reference>
<dbReference type="EMBL" id="QBKP01000056">
    <property type="protein sequence ID" value="PTX36776.1"/>
    <property type="molecule type" value="Genomic_DNA"/>
</dbReference>
<dbReference type="OrthoDB" id="509852at2"/>
<dbReference type="NCBIfam" id="TIGR01262">
    <property type="entry name" value="maiA"/>
    <property type="match status" value="1"/>
</dbReference>
<feature type="domain" description="GST N-terminal" evidence="2">
    <location>
        <begin position="1"/>
        <end position="81"/>
    </location>
</feature>
<dbReference type="GO" id="GO:0016034">
    <property type="term" value="F:maleylacetoacetate isomerase activity"/>
    <property type="evidence" value="ECO:0007669"/>
    <property type="project" value="TreeGrafter"/>
</dbReference>
<dbReference type="Gene3D" id="1.20.1050.10">
    <property type="match status" value="1"/>
</dbReference>
<dbReference type="SFLD" id="SFLDS00019">
    <property type="entry name" value="Glutathione_Transferase_(cytos"/>
    <property type="match status" value="1"/>
</dbReference>
<dbReference type="AlphaFoldDB" id="A0A2T5ZYY1"/>